<evidence type="ECO:0000256" key="1">
    <source>
        <dbReference type="SAM" id="MobiDB-lite"/>
    </source>
</evidence>
<accession>A0A9X9M474</accession>
<name>A0A9X9M474_GULGU</name>
<feature type="non-terminal residue" evidence="2">
    <location>
        <position position="1"/>
    </location>
</feature>
<evidence type="ECO:0000313" key="3">
    <source>
        <dbReference type="Proteomes" id="UP000269945"/>
    </source>
</evidence>
<dbReference type="Proteomes" id="UP000269945">
    <property type="component" value="Unassembled WGS sequence"/>
</dbReference>
<feature type="region of interest" description="Disordered" evidence="1">
    <location>
        <begin position="79"/>
        <end position="111"/>
    </location>
</feature>
<reference evidence="2 3" key="1">
    <citation type="submission" date="2018-10" db="EMBL/GenBank/DDBJ databases">
        <authorList>
            <person name="Ekblom R."/>
            <person name="Jareborg N."/>
        </authorList>
    </citation>
    <scope>NUCLEOTIDE SEQUENCE [LARGE SCALE GENOMIC DNA]</scope>
    <source>
        <tissue evidence="2">Muscle</tissue>
    </source>
</reference>
<sequence length="111" mass="12765">LLLFLAPLAKALRSLQTGLFKREKERKSKVISALHQPFRRLDVGFERNGAKLHFYIWETSEIKGNRCLQPKRHLDTEWRWRRGSSGPGAPPGSLVGRTCFTPGLHTSRKRD</sequence>
<protein>
    <submittedName>
        <fullName evidence="2">Uncharacterized protein</fullName>
    </submittedName>
</protein>
<dbReference type="EMBL" id="CYRY02042558">
    <property type="protein sequence ID" value="VCX34407.1"/>
    <property type="molecule type" value="Genomic_DNA"/>
</dbReference>
<organism evidence="2 3">
    <name type="scientific">Gulo gulo</name>
    <name type="common">Wolverine</name>
    <name type="synonym">Gluton</name>
    <dbReference type="NCBI Taxonomy" id="48420"/>
    <lineage>
        <taxon>Eukaryota</taxon>
        <taxon>Metazoa</taxon>
        <taxon>Chordata</taxon>
        <taxon>Craniata</taxon>
        <taxon>Vertebrata</taxon>
        <taxon>Euteleostomi</taxon>
        <taxon>Mammalia</taxon>
        <taxon>Eutheria</taxon>
        <taxon>Laurasiatheria</taxon>
        <taxon>Carnivora</taxon>
        <taxon>Caniformia</taxon>
        <taxon>Musteloidea</taxon>
        <taxon>Mustelidae</taxon>
        <taxon>Guloninae</taxon>
        <taxon>Gulo</taxon>
    </lineage>
</organism>
<feature type="non-terminal residue" evidence="2">
    <location>
        <position position="111"/>
    </location>
</feature>
<evidence type="ECO:0000313" key="2">
    <source>
        <dbReference type="EMBL" id="VCX34407.1"/>
    </source>
</evidence>
<gene>
    <name evidence="2" type="ORF">BN2614_LOCUS2</name>
</gene>
<keyword evidence="3" id="KW-1185">Reference proteome</keyword>
<comment type="caution">
    <text evidence="2">The sequence shown here is derived from an EMBL/GenBank/DDBJ whole genome shotgun (WGS) entry which is preliminary data.</text>
</comment>
<dbReference type="AlphaFoldDB" id="A0A9X9M474"/>
<proteinExistence type="predicted"/>